<sequence>MSATISILRNELCDWLWNAHTQLLRRKGMIAAGWATIGILKAWMKKWQMKAMVANNKGGLFPLQDMHVKEEDPTDSTDGIYYGDVSIDRCFHNSIIDLDDSDDEDLALTAAKISPT</sequence>
<dbReference type="Proteomes" id="UP001605036">
    <property type="component" value="Unassembled WGS sequence"/>
</dbReference>
<dbReference type="EMBL" id="JBHFFA010000004">
    <property type="protein sequence ID" value="KAL2631098.1"/>
    <property type="molecule type" value="Genomic_DNA"/>
</dbReference>
<accession>A0ABD1YJY0</accession>
<organism evidence="1 2">
    <name type="scientific">Riccia fluitans</name>
    <dbReference type="NCBI Taxonomy" id="41844"/>
    <lineage>
        <taxon>Eukaryota</taxon>
        <taxon>Viridiplantae</taxon>
        <taxon>Streptophyta</taxon>
        <taxon>Embryophyta</taxon>
        <taxon>Marchantiophyta</taxon>
        <taxon>Marchantiopsida</taxon>
        <taxon>Marchantiidae</taxon>
        <taxon>Marchantiales</taxon>
        <taxon>Ricciaceae</taxon>
        <taxon>Riccia</taxon>
    </lineage>
</organism>
<name>A0ABD1YJY0_9MARC</name>
<comment type="caution">
    <text evidence="1">The sequence shown here is derived from an EMBL/GenBank/DDBJ whole genome shotgun (WGS) entry which is preliminary data.</text>
</comment>
<evidence type="ECO:0000313" key="2">
    <source>
        <dbReference type="Proteomes" id="UP001605036"/>
    </source>
</evidence>
<proteinExistence type="predicted"/>
<protein>
    <submittedName>
        <fullName evidence="1">Uncharacterized protein</fullName>
    </submittedName>
</protein>
<evidence type="ECO:0000313" key="1">
    <source>
        <dbReference type="EMBL" id="KAL2631098.1"/>
    </source>
</evidence>
<gene>
    <name evidence="1" type="ORF">R1flu_015784</name>
</gene>
<dbReference type="AlphaFoldDB" id="A0ABD1YJY0"/>
<reference evidence="1 2" key="1">
    <citation type="submission" date="2024-09" db="EMBL/GenBank/DDBJ databases">
        <title>Chromosome-scale assembly of Riccia fluitans.</title>
        <authorList>
            <person name="Paukszto L."/>
            <person name="Sawicki J."/>
            <person name="Karawczyk K."/>
            <person name="Piernik-Szablinska J."/>
            <person name="Szczecinska M."/>
            <person name="Mazdziarz M."/>
        </authorList>
    </citation>
    <scope>NUCLEOTIDE SEQUENCE [LARGE SCALE GENOMIC DNA]</scope>
    <source>
        <strain evidence="1">Rf_01</strain>
        <tissue evidence="1">Aerial parts of the thallus</tissue>
    </source>
</reference>
<keyword evidence="2" id="KW-1185">Reference proteome</keyword>